<dbReference type="PANTHER" id="PTHR30572">
    <property type="entry name" value="MEMBRANE COMPONENT OF TRANSPORTER-RELATED"/>
    <property type="match status" value="1"/>
</dbReference>
<dbReference type="Pfam" id="PF02687">
    <property type="entry name" value="FtsX"/>
    <property type="match status" value="1"/>
</dbReference>
<evidence type="ECO:0000313" key="11">
    <source>
        <dbReference type="EMBL" id="SBS70089.1"/>
    </source>
</evidence>
<feature type="region of interest" description="Disordered" evidence="7">
    <location>
        <begin position="135"/>
        <end position="169"/>
    </location>
</feature>
<evidence type="ECO:0000259" key="9">
    <source>
        <dbReference type="Pfam" id="PF02687"/>
    </source>
</evidence>
<evidence type="ECO:0000256" key="4">
    <source>
        <dbReference type="ARBA" id="ARBA00022989"/>
    </source>
</evidence>
<evidence type="ECO:0000256" key="5">
    <source>
        <dbReference type="ARBA" id="ARBA00023136"/>
    </source>
</evidence>
<evidence type="ECO:0000256" key="1">
    <source>
        <dbReference type="ARBA" id="ARBA00004651"/>
    </source>
</evidence>
<dbReference type="GO" id="GO:0022857">
    <property type="term" value="F:transmembrane transporter activity"/>
    <property type="evidence" value="ECO:0007669"/>
    <property type="project" value="TreeGrafter"/>
</dbReference>
<keyword evidence="3 8" id="KW-0812">Transmembrane</keyword>
<evidence type="ECO:0000256" key="7">
    <source>
        <dbReference type="SAM" id="MobiDB-lite"/>
    </source>
</evidence>
<accession>A0A1Y5NYB0</accession>
<feature type="compositionally biased region" description="Polar residues" evidence="7">
    <location>
        <begin position="90"/>
        <end position="101"/>
    </location>
</feature>
<reference evidence="11" key="1">
    <citation type="submission" date="2016-03" db="EMBL/GenBank/DDBJ databases">
        <authorList>
            <person name="Ploux O."/>
        </authorList>
    </citation>
    <scope>NUCLEOTIDE SEQUENCE</scope>
    <source>
        <strain evidence="11">UC1</strain>
    </source>
</reference>
<feature type="region of interest" description="Disordered" evidence="7">
    <location>
        <begin position="62"/>
        <end position="101"/>
    </location>
</feature>
<comment type="subcellular location">
    <subcellularLocation>
        <location evidence="1">Cell membrane</location>
        <topology evidence="1">Multi-pass membrane protein</topology>
    </subcellularLocation>
</comment>
<evidence type="ECO:0000256" key="8">
    <source>
        <dbReference type="SAM" id="Phobius"/>
    </source>
</evidence>
<feature type="transmembrane region" description="Helical" evidence="8">
    <location>
        <begin position="450"/>
        <end position="472"/>
    </location>
</feature>
<feature type="domain" description="MacB-like periplasmic core" evidence="10">
    <location>
        <begin position="17"/>
        <end position="298"/>
    </location>
</feature>
<keyword evidence="4 8" id="KW-1133">Transmembrane helix</keyword>
<feature type="transmembrane region" description="Helical" evidence="8">
    <location>
        <begin position="329"/>
        <end position="350"/>
    </location>
</feature>
<keyword evidence="5 8" id="KW-0472">Membrane</keyword>
<keyword evidence="2" id="KW-1003">Cell membrane</keyword>
<dbReference type="PANTHER" id="PTHR30572:SF4">
    <property type="entry name" value="ABC TRANSPORTER PERMEASE YTRF"/>
    <property type="match status" value="1"/>
</dbReference>
<comment type="similarity">
    <text evidence="6">Belongs to the ABC-4 integral membrane protein family.</text>
</comment>
<dbReference type="InterPro" id="IPR050250">
    <property type="entry name" value="Macrolide_Exporter_MacB"/>
</dbReference>
<proteinExistence type="inferred from homology"/>
<evidence type="ECO:0000259" key="10">
    <source>
        <dbReference type="Pfam" id="PF12704"/>
    </source>
</evidence>
<dbReference type="AlphaFoldDB" id="A0A1Y5NYB0"/>
<protein>
    <submittedName>
        <fullName evidence="11">ABC-type antimicrobial peptide transport system, permease component</fullName>
    </submittedName>
</protein>
<feature type="domain" description="ABC3 transporter permease C-terminal" evidence="9">
    <location>
        <begin position="333"/>
        <end position="479"/>
    </location>
</feature>
<feature type="transmembrane region" description="Helical" evidence="8">
    <location>
        <begin position="20"/>
        <end position="41"/>
    </location>
</feature>
<dbReference type="InterPro" id="IPR025857">
    <property type="entry name" value="MacB_PCD"/>
</dbReference>
<dbReference type="Pfam" id="PF12704">
    <property type="entry name" value="MacB_PCD"/>
    <property type="match status" value="1"/>
</dbReference>
<name>A0A1Y5NYB0_9MICO</name>
<dbReference type="InterPro" id="IPR003838">
    <property type="entry name" value="ABC3_permease_C"/>
</dbReference>
<sequence length="490" mass="48050">MYWTYLRRELSGRKKQTAIVATGLAIAIALVIIVNALSAGVRDAQTQALESVYGVGTDLTVTGAQAEPGEGGRGGPQFDFDEDAGATAEDGTTNLSQSRLSTDVGRSTLDAATLDTAAGVDGVAAVAGALSLTNSTFSGELPQRPADGEEAGEAPADGAQPRAEGGGGFGGGSFGIESFRVLGVDASTTVVGPLSAVTVADGRMLDAGDDGQDVAVLDATYAASAELAVGDTIDVAGTDIEIVGTVTSATSSADTAADVYLPLDVAQELSGAGDVISTIYLQATSSDDIAGVQTALEEALPDATVSSQSDLAATVSGSLASAGALITSLGTWLSVIVLAVAVALAVLLTLSGITRRTREIGTLKAIGWSDRRVVGQIAGESVVQSLIGGAAGVVLGLIGVVAINIVAPTISSAPTAATAVPGGAGGRGGAMPGGASLVQTATDIVLSAPLSVGIILAALALAVAGGLVACAVGGWRAARLRPAEALRAIA</sequence>
<organism evidence="11">
    <name type="scientific">uncultured Microbacterium sp</name>
    <dbReference type="NCBI Taxonomy" id="191216"/>
    <lineage>
        <taxon>Bacteria</taxon>
        <taxon>Bacillati</taxon>
        <taxon>Actinomycetota</taxon>
        <taxon>Actinomycetes</taxon>
        <taxon>Micrococcales</taxon>
        <taxon>Microbacteriaceae</taxon>
        <taxon>Microbacterium</taxon>
        <taxon>environmental samples</taxon>
    </lineage>
</organism>
<dbReference type="GO" id="GO:0005886">
    <property type="term" value="C:plasma membrane"/>
    <property type="evidence" value="ECO:0007669"/>
    <property type="project" value="UniProtKB-SubCell"/>
</dbReference>
<evidence type="ECO:0000256" key="2">
    <source>
        <dbReference type="ARBA" id="ARBA00022475"/>
    </source>
</evidence>
<dbReference type="EMBL" id="FLQR01000001">
    <property type="protein sequence ID" value="SBS70089.1"/>
    <property type="molecule type" value="Genomic_DNA"/>
</dbReference>
<dbReference type="RefSeq" id="WP_295572676.1">
    <property type="nucleotide sequence ID" value="NZ_FLQR01000001.1"/>
</dbReference>
<feature type="transmembrane region" description="Helical" evidence="8">
    <location>
        <begin position="386"/>
        <end position="407"/>
    </location>
</feature>
<evidence type="ECO:0000256" key="3">
    <source>
        <dbReference type="ARBA" id="ARBA00022692"/>
    </source>
</evidence>
<evidence type="ECO:0000256" key="6">
    <source>
        <dbReference type="ARBA" id="ARBA00038076"/>
    </source>
</evidence>
<gene>
    <name evidence="11" type="ORF">MIPYR_10270</name>
</gene>